<evidence type="ECO:0000256" key="1">
    <source>
        <dbReference type="SAM" id="Phobius"/>
    </source>
</evidence>
<keyword evidence="1" id="KW-0472">Membrane</keyword>
<reference evidence="2" key="1">
    <citation type="journal article" date="2020" name="Cell">
        <title>Large-Scale Comparative Analyses of Tick Genomes Elucidate Their Genetic Diversity and Vector Capacities.</title>
        <authorList>
            <consortium name="Tick Genome and Microbiome Consortium (TIGMIC)"/>
            <person name="Jia N."/>
            <person name="Wang J."/>
            <person name="Shi W."/>
            <person name="Du L."/>
            <person name="Sun Y."/>
            <person name="Zhan W."/>
            <person name="Jiang J.F."/>
            <person name="Wang Q."/>
            <person name="Zhang B."/>
            <person name="Ji P."/>
            <person name="Bell-Sakyi L."/>
            <person name="Cui X.M."/>
            <person name="Yuan T.T."/>
            <person name="Jiang B.G."/>
            <person name="Yang W.F."/>
            <person name="Lam T.T."/>
            <person name="Chang Q.C."/>
            <person name="Ding S.J."/>
            <person name="Wang X.J."/>
            <person name="Zhu J.G."/>
            <person name="Ruan X.D."/>
            <person name="Zhao L."/>
            <person name="Wei J.T."/>
            <person name="Ye R.Z."/>
            <person name="Que T.C."/>
            <person name="Du C.H."/>
            <person name="Zhou Y.H."/>
            <person name="Cheng J.X."/>
            <person name="Dai P.F."/>
            <person name="Guo W.B."/>
            <person name="Han X.H."/>
            <person name="Huang E.J."/>
            <person name="Li L.F."/>
            <person name="Wei W."/>
            <person name="Gao Y.C."/>
            <person name="Liu J.Z."/>
            <person name="Shao H.Z."/>
            <person name="Wang X."/>
            <person name="Wang C.C."/>
            <person name="Yang T.C."/>
            <person name="Huo Q.B."/>
            <person name="Li W."/>
            <person name="Chen H.Y."/>
            <person name="Chen S.E."/>
            <person name="Zhou L.G."/>
            <person name="Ni X.B."/>
            <person name="Tian J.H."/>
            <person name="Sheng Y."/>
            <person name="Liu T."/>
            <person name="Pan Y.S."/>
            <person name="Xia L.Y."/>
            <person name="Li J."/>
            <person name="Zhao F."/>
            <person name="Cao W.C."/>
        </authorList>
    </citation>
    <scope>NUCLEOTIDE SEQUENCE</scope>
    <source>
        <strain evidence="2">Rmic-2018</strain>
    </source>
</reference>
<gene>
    <name evidence="2" type="ORF">HPB51_017594</name>
</gene>
<keyword evidence="3" id="KW-1185">Reference proteome</keyword>
<evidence type="ECO:0000313" key="3">
    <source>
        <dbReference type="Proteomes" id="UP000821866"/>
    </source>
</evidence>
<keyword evidence="1" id="KW-1133">Transmembrane helix</keyword>
<evidence type="ECO:0000313" key="2">
    <source>
        <dbReference type="EMBL" id="KAH8028499.1"/>
    </source>
</evidence>
<sequence>MRNIAAPLGVGIAMSRPNVDQVLLGAKRAPVWAKLLAGLVGIGVGRTLLACPLPKRESCIYAGALVQFCFFSFAVTYGIPYVLYKQYRQVNKTLEVRSSEKGIGLLFLGRRKGKKSRRTSKVGRSKCQARTDGVSLCGTGDFVNELTFVHFGHLVIASELS</sequence>
<feature type="transmembrane region" description="Helical" evidence="1">
    <location>
        <begin position="31"/>
        <end position="49"/>
    </location>
</feature>
<dbReference type="Proteomes" id="UP000821866">
    <property type="component" value="Chromosome 4"/>
</dbReference>
<protein>
    <submittedName>
        <fullName evidence="2">Uncharacterized protein</fullName>
    </submittedName>
</protein>
<feature type="transmembrane region" description="Helical" evidence="1">
    <location>
        <begin position="61"/>
        <end position="84"/>
    </location>
</feature>
<keyword evidence="1" id="KW-0812">Transmembrane</keyword>
<dbReference type="AlphaFoldDB" id="A0A9J6E1U2"/>
<proteinExistence type="predicted"/>
<dbReference type="VEuPathDB" id="VectorBase:LOC119166947"/>
<accession>A0A9J6E1U2</accession>
<comment type="caution">
    <text evidence="2">The sequence shown here is derived from an EMBL/GenBank/DDBJ whole genome shotgun (WGS) entry which is preliminary data.</text>
</comment>
<name>A0A9J6E1U2_RHIMP</name>
<organism evidence="2 3">
    <name type="scientific">Rhipicephalus microplus</name>
    <name type="common">Cattle tick</name>
    <name type="synonym">Boophilus microplus</name>
    <dbReference type="NCBI Taxonomy" id="6941"/>
    <lineage>
        <taxon>Eukaryota</taxon>
        <taxon>Metazoa</taxon>
        <taxon>Ecdysozoa</taxon>
        <taxon>Arthropoda</taxon>
        <taxon>Chelicerata</taxon>
        <taxon>Arachnida</taxon>
        <taxon>Acari</taxon>
        <taxon>Parasitiformes</taxon>
        <taxon>Ixodida</taxon>
        <taxon>Ixodoidea</taxon>
        <taxon>Ixodidae</taxon>
        <taxon>Rhipicephalinae</taxon>
        <taxon>Rhipicephalus</taxon>
        <taxon>Boophilus</taxon>
    </lineage>
</organism>
<reference evidence="2" key="2">
    <citation type="submission" date="2021-09" db="EMBL/GenBank/DDBJ databases">
        <authorList>
            <person name="Jia N."/>
            <person name="Wang J."/>
            <person name="Shi W."/>
            <person name="Du L."/>
            <person name="Sun Y."/>
            <person name="Zhan W."/>
            <person name="Jiang J."/>
            <person name="Wang Q."/>
            <person name="Zhang B."/>
            <person name="Ji P."/>
            <person name="Sakyi L.B."/>
            <person name="Cui X."/>
            <person name="Yuan T."/>
            <person name="Jiang B."/>
            <person name="Yang W."/>
            <person name="Lam T.T.-Y."/>
            <person name="Chang Q."/>
            <person name="Ding S."/>
            <person name="Wang X."/>
            <person name="Zhu J."/>
            <person name="Ruan X."/>
            <person name="Zhao L."/>
            <person name="Wei J."/>
            <person name="Que T."/>
            <person name="Du C."/>
            <person name="Cheng J."/>
            <person name="Dai P."/>
            <person name="Han X."/>
            <person name="Huang E."/>
            <person name="Gao Y."/>
            <person name="Liu J."/>
            <person name="Shao H."/>
            <person name="Ye R."/>
            <person name="Li L."/>
            <person name="Wei W."/>
            <person name="Wang X."/>
            <person name="Wang C."/>
            <person name="Huo Q."/>
            <person name="Li W."/>
            <person name="Guo W."/>
            <person name="Chen H."/>
            <person name="Chen S."/>
            <person name="Zhou L."/>
            <person name="Zhou L."/>
            <person name="Ni X."/>
            <person name="Tian J."/>
            <person name="Zhou Y."/>
            <person name="Sheng Y."/>
            <person name="Liu T."/>
            <person name="Pan Y."/>
            <person name="Xia L."/>
            <person name="Li J."/>
            <person name="Zhao F."/>
            <person name="Cao W."/>
        </authorList>
    </citation>
    <scope>NUCLEOTIDE SEQUENCE</scope>
    <source>
        <strain evidence="2">Rmic-2018</strain>
        <tissue evidence="2">Larvae</tissue>
    </source>
</reference>
<dbReference type="EMBL" id="JABSTU010000006">
    <property type="protein sequence ID" value="KAH8028499.1"/>
    <property type="molecule type" value="Genomic_DNA"/>
</dbReference>